<dbReference type="GO" id="GO:0005634">
    <property type="term" value="C:nucleus"/>
    <property type="evidence" value="ECO:0007669"/>
    <property type="project" value="UniProtKB-SubCell"/>
</dbReference>
<proteinExistence type="predicted"/>
<sequence length="792" mass="87939">MPAGTPNEMDKDKAAEAAEADQSTHVASTSSAITPASEPSEPAASGTRNSHSKPKVKRNRIVLSCQRKVVQLFIRRKQQVLPCATAAIHVKDALAEVQHTFANTSSRKRWGKGSTTSENGFPEDLGERVNQLEGLVSNTLSSLEPSALAGLDALLQIMHSAIASPSPPTSSSDLSDPSQVNDAVQVAAAALGQLSQQNTTDLISASPPFGPIAEILHNMRTSPLVGGSGTSGTFGDLGGHFPNQKITNFLMTYFFESSSVHWLWPFIHRPCFESYYRTFSSAPLPPSIEFTALLAVTCATALQFLPETDQDAITFADYPQGRHVMRQRLYEFARSVLVASTHPPTSSIERVQALGLFAIYQWVSTNVAFFLKKQIIEHAVQQNEGNAGECYYIASVAIRMAQTLAMNRDGVTTWHMRPDDAEVRRRLWWSLFIIDRFHCIEYSRPYVILDQHTDVALPMNLDQAEIRDIGDLVSKPMDEPTDSLFHVLQTRFAQLAGQLWDQCFAITLPTYCKVMELEDQFRKFEIELPASFRYQSTQAALARPYLRFQASMYHGRANLLRPFLFIRPSKSGPNGISDQDAKLYTFHVHARTICLIFCKRILSLLQLFQSQIPRAQLRWTTLVLHAYDTALMLAVAIIMDPENSGNEELEEWITLARSLLEDLGTYNVLAPNALQHIDVIQKRTAFVLSMTADSRTPATASCSSVNPFLTDPTLQRIERATRVLSQAQPSLADLLGHELASDAFWATLRPGVFAGHFPGIESLSGPINPQNLEHFLDSCLSMQSRLPPIFAF</sequence>
<keyword evidence="2" id="KW-0539">Nucleus</keyword>
<evidence type="ECO:0000256" key="2">
    <source>
        <dbReference type="ARBA" id="ARBA00023242"/>
    </source>
</evidence>
<feature type="region of interest" description="Disordered" evidence="3">
    <location>
        <begin position="1"/>
        <end position="58"/>
    </location>
</feature>
<dbReference type="InterPro" id="IPR050613">
    <property type="entry name" value="Sec_Metabolite_Reg"/>
</dbReference>
<evidence type="ECO:0000313" key="5">
    <source>
        <dbReference type="EMBL" id="TFY72108.1"/>
    </source>
</evidence>
<name>A0A4Y9ZEC4_9AGAM</name>
<dbReference type="EMBL" id="SEOQ01000025">
    <property type="protein sequence ID" value="TFY72108.1"/>
    <property type="molecule type" value="Genomic_DNA"/>
</dbReference>
<keyword evidence="6" id="KW-1185">Reference proteome</keyword>
<dbReference type="GO" id="GO:0006351">
    <property type="term" value="P:DNA-templated transcription"/>
    <property type="evidence" value="ECO:0007669"/>
    <property type="project" value="InterPro"/>
</dbReference>
<dbReference type="CDD" id="cd12148">
    <property type="entry name" value="fungal_TF_MHR"/>
    <property type="match status" value="1"/>
</dbReference>
<evidence type="ECO:0000256" key="1">
    <source>
        <dbReference type="ARBA" id="ARBA00004123"/>
    </source>
</evidence>
<comment type="caution">
    <text evidence="5">The sequence shown here is derived from an EMBL/GenBank/DDBJ whole genome shotgun (WGS) entry which is preliminary data.</text>
</comment>
<dbReference type="PANTHER" id="PTHR31001:SF87">
    <property type="entry name" value="COL-21"/>
    <property type="match status" value="1"/>
</dbReference>
<gene>
    <name evidence="5" type="ORF">EVG20_g907</name>
</gene>
<dbReference type="STRING" id="205917.A0A4Y9ZEC4"/>
<dbReference type="GO" id="GO:0003677">
    <property type="term" value="F:DNA binding"/>
    <property type="evidence" value="ECO:0007669"/>
    <property type="project" value="InterPro"/>
</dbReference>
<evidence type="ECO:0000313" key="6">
    <source>
        <dbReference type="Proteomes" id="UP000298327"/>
    </source>
</evidence>
<dbReference type="GO" id="GO:0008270">
    <property type="term" value="F:zinc ion binding"/>
    <property type="evidence" value="ECO:0007669"/>
    <property type="project" value="InterPro"/>
</dbReference>
<reference evidence="5 6" key="1">
    <citation type="submission" date="2019-02" db="EMBL/GenBank/DDBJ databases">
        <title>Genome sequencing of the rare red list fungi Dentipellis fragilis.</title>
        <authorList>
            <person name="Buettner E."/>
            <person name="Kellner H."/>
        </authorList>
    </citation>
    <scope>NUCLEOTIDE SEQUENCE [LARGE SCALE GENOMIC DNA]</scope>
    <source>
        <strain evidence="5 6">DSM 105465</strain>
    </source>
</reference>
<dbReference type="PANTHER" id="PTHR31001">
    <property type="entry name" value="UNCHARACTERIZED TRANSCRIPTIONAL REGULATORY PROTEIN"/>
    <property type="match status" value="1"/>
</dbReference>
<evidence type="ECO:0000259" key="4">
    <source>
        <dbReference type="SMART" id="SM00906"/>
    </source>
</evidence>
<organism evidence="5 6">
    <name type="scientific">Dentipellis fragilis</name>
    <dbReference type="NCBI Taxonomy" id="205917"/>
    <lineage>
        <taxon>Eukaryota</taxon>
        <taxon>Fungi</taxon>
        <taxon>Dikarya</taxon>
        <taxon>Basidiomycota</taxon>
        <taxon>Agaricomycotina</taxon>
        <taxon>Agaricomycetes</taxon>
        <taxon>Russulales</taxon>
        <taxon>Hericiaceae</taxon>
        <taxon>Dentipellis</taxon>
    </lineage>
</organism>
<feature type="domain" description="Xylanolytic transcriptional activator regulatory" evidence="4">
    <location>
        <begin position="390"/>
        <end position="464"/>
    </location>
</feature>
<accession>A0A4Y9ZEC4</accession>
<feature type="compositionally biased region" description="Polar residues" evidence="3">
    <location>
        <begin position="23"/>
        <end position="34"/>
    </location>
</feature>
<dbReference type="Proteomes" id="UP000298327">
    <property type="component" value="Unassembled WGS sequence"/>
</dbReference>
<dbReference type="InterPro" id="IPR007219">
    <property type="entry name" value="XnlR_reg_dom"/>
</dbReference>
<dbReference type="SMART" id="SM00906">
    <property type="entry name" value="Fungal_trans"/>
    <property type="match status" value="1"/>
</dbReference>
<dbReference type="Pfam" id="PF04082">
    <property type="entry name" value="Fungal_trans"/>
    <property type="match status" value="1"/>
</dbReference>
<evidence type="ECO:0000256" key="3">
    <source>
        <dbReference type="SAM" id="MobiDB-lite"/>
    </source>
</evidence>
<dbReference type="AlphaFoldDB" id="A0A4Y9ZEC4"/>
<comment type="subcellular location">
    <subcellularLocation>
        <location evidence="1">Nucleus</location>
    </subcellularLocation>
</comment>
<protein>
    <recommendedName>
        <fullName evidence="4">Xylanolytic transcriptional activator regulatory domain-containing protein</fullName>
    </recommendedName>
</protein>
<dbReference type="OrthoDB" id="3364175at2759"/>